<dbReference type="InterPro" id="IPR051133">
    <property type="entry name" value="Adapter_Engulfment-Domain"/>
</dbReference>
<evidence type="ECO:0000313" key="3">
    <source>
        <dbReference type="Proteomes" id="UP001476798"/>
    </source>
</evidence>
<gene>
    <name evidence="2" type="primary">TBC1D4_2</name>
    <name evidence="2" type="ORF">GOODEAATRI_019339</name>
</gene>
<dbReference type="InterPro" id="IPR011993">
    <property type="entry name" value="PH-like_dom_sf"/>
</dbReference>
<reference evidence="2 3" key="1">
    <citation type="submission" date="2021-06" db="EMBL/GenBank/DDBJ databases">
        <authorList>
            <person name="Palmer J.M."/>
        </authorList>
    </citation>
    <scope>NUCLEOTIDE SEQUENCE [LARGE SCALE GENOMIC DNA]</scope>
    <source>
        <strain evidence="2 3">GA_2019</strain>
        <tissue evidence="2">Muscle</tissue>
    </source>
</reference>
<comment type="caution">
    <text evidence="2">The sequence shown here is derived from an EMBL/GenBank/DDBJ whole genome shotgun (WGS) entry which is preliminary data.</text>
</comment>
<name>A0ABV0N2P3_9TELE</name>
<sequence>MRLNVSAYGFSTVSKGKCPSSSAIQSSPWGTFPECILEDSGFEEPQEFRMRCSSLAGNLQRKPGEGVIMGPTRRRHASAPNNVQPSDSDKNRTMLFQGVKQTDHFGFICRDQSESGPSQYVCYVFQCASESLVDEVMLTLKQAFSTAAALQSNKTPVQLCEACPMHDLHKLCERIEGKPNDWRSTPNTPLCL</sequence>
<dbReference type="PANTHER" id="PTHR11232:SF50">
    <property type="entry name" value="TBC1 DOMAIN FAMILY MEMBER 1"/>
    <property type="match status" value="1"/>
</dbReference>
<dbReference type="Gene3D" id="2.30.29.30">
    <property type="entry name" value="Pleckstrin-homology domain (PH domain)/Phosphotyrosine-binding domain (PTB)"/>
    <property type="match status" value="1"/>
</dbReference>
<dbReference type="SUPFAM" id="SSF50729">
    <property type="entry name" value="PH domain-like"/>
    <property type="match status" value="1"/>
</dbReference>
<protein>
    <submittedName>
        <fullName evidence="2">TBC1 domain member 4</fullName>
    </submittedName>
</protein>
<proteinExistence type="predicted"/>
<accession>A0ABV0N2P3</accession>
<evidence type="ECO:0000256" key="1">
    <source>
        <dbReference type="SAM" id="MobiDB-lite"/>
    </source>
</evidence>
<feature type="region of interest" description="Disordered" evidence="1">
    <location>
        <begin position="70"/>
        <end position="90"/>
    </location>
</feature>
<dbReference type="PANTHER" id="PTHR11232">
    <property type="entry name" value="PHOSPHOTYROSINE INTERACTION DOMAIN-CONTAINING FAMILY MEMBER"/>
    <property type="match status" value="1"/>
</dbReference>
<keyword evidence="3" id="KW-1185">Reference proteome</keyword>
<evidence type="ECO:0000313" key="2">
    <source>
        <dbReference type="EMBL" id="MEQ2165655.1"/>
    </source>
</evidence>
<organism evidence="2 3">
    <name type="scientific">Goodea atripinnis</name>
    <dbReference type="NCBI Taxonomy" id="208336"/>
    <lineage>
        <taxon>Eukaryota</taxon>
        <taxon>Metazoa</taxon>
        <taxon>Chordata</taxon>
        <taxon>Craniata</taxon>
        <taxon>Vertebrata</taxon>
        <taxon>Euteleostomi</taxon>
        <taxon>Actinopterygii</taxon>
        <taxon>Neopterygii</taxon>
        <taxon>Teleostei</taxon>
        <taxon>Neoteleostei</taxon>
        <taxon>Acanthomorphata</taxon>
        <taxon>Ovalentaria</taxon>
        <taxon>Atherinomorphae</taxon>
        <taxon>Cyprinodontiformes</taxon>
        <taxon>Goodeidae</taxon>
        <taxon>Goodea</taxon>
    </lineage>
</organism>
<dbReference type="Proteomes" id="UP001476798">
    <property type="component" value="Unassembled WGS sequence"/>
</dbReference>
<dbReference type="EMBL" id="JAHRIO010021698">
    <property type="protein sequence ID" value="MEQ2165655.1"/>
    <property type="molecule type" value="Genomic_DNA"/>
</dbReference>